<dbReference type="Gene3D" id="3.40.30.10">
    <property type="entry name" value="Glutaredoxin"/>
    <property type="match status" value="1"/>
</dbReference>
<keyword evidence="2" id="KW-1185">Reference proteome</keyword>
<reference evidence="1 2" key="1">
    <citation type="submission" date="2016-06" db="EMBL/GenBank/DDBJ databases">
        <authorList>
            <person name="Kjaerup R.B."/>
            <person name="Dalgaard T.S."/>
            <person name="Juul-Madsen H.R."/>
        </authorList>
    </citation>
    <scope>NUCLEOTIDE SEQUENCE [LARGE SCALE GENOMIC DNA]</scope>
    <source>
        <strain evidence="1 2">373-A1</strain>
    </source>
</reference>
<dbReference type="InterPro" id="IPR036249">
    <property type="entry name" value="Thioredoxin-like_sf"/>
</dbReference>
<accession>A0A174VMV1</accession>
<evidence type="ECO:0000313" key="1">
    <source>
        <dbReference type="EMBL" id="OBY09392.1"/>
    </source>
</evidence>
<dbReference type="eggNOG" id="COG0526">
    <property type="taxonomic scope" value="Bacteria"/>
</dbReference>
<dbReference type="RefSeq" id="WP_055184360.1">
    <property type="nucleotide sequence ID" value="NZ_CAXSZC010000008.1"/>
</dbReference>
<dbReference type="SUPFAM" id="SSF52833">
    <property type="entry name" value="Thioredoxin-like"/>
    <property type="match status" value="1"/>
</dbReference>
<dbReference type="EMBL" id="MAPZ01000033">
    <property type="protein sequence ID" value="OBY09392.1"/>
    <property type="molecule type" value="Genomic_DNA"/>
</dbReference>
<evidence type="ECO:0008006" key="3">
    <source>
        <dbReference type="Google" id="ProtNLM"/>
    </source>
</evidence>
<organism evidence="1 2">
    <name type="scientific">Clostridium paraputrificum</name>
    <dbReference type="NCBI Taxonomy" id="29363"/>
    <lineage>
        <taxon>Bacteria</taxon>
        <taxon>Bacillati</taxon>
        <taxon>Bacillota</taxon>
        <taxon>Clostridia</taxon>
        <taxon>Eubacteriales</taxon>
        <taxon>Clostridiaceae</taxon>
        <taxon>Clostridium</taxon>
    </lineage>
</organism>
<dbReference type="Proteomes" id="UP000092714">
    <property type="component" value="Unassembled WGS sequence"/>
</dbReference>
<proteinExistence type="predicted"/>
<dbReference type="Pfam" id="PF14595">
    <property type="entry name" value="Thioredoxin_9"/>
    <property type="match status" value="1"/>
</dbReference>
<dbReference type="AlphaFoldDB" id="A0A174VMV1"/>
<dbReference type="OrthoDB" id="1911304at2"/>
<sequence>MKNFDLGATYNEYLSLADEEQRGIIDRLNEQSQLINKELDKLRSIENKLNILVFGEPCCKDAATEIPFLLKLSELNKNIEVKFLRREGNGELLEELSGERKVPTFLILDEKGNTVRKYIEFPIGVKEILLNTEKEKVQDIIDNMRKGKYDDLIQEDIIRFLTGENYRYINFTK</sequence>
<comment type="caution">
    <text evidence="1">The sequence shown here is derived from an EMBL/GenBank/DDBJ whole genome shotgun (WGS) entry which is preliminary data.</text>
</comment>
<evidence type="ECO:0000313" key="2">
    <source>
        <dbReference type="Proteomes" id="UP000092714"/>
    </source>
</evidence>
<name>A0A174VMV1_9CLOT</name>
<gene>
    <name evidence="1" type="ORF">CP373A1_15810</name>
</gene>
<protein>
    <recommendedName>
        <fullName evidence="3">Thioredoxin</fullName>
    </recommendedName>
</protein>